<feature type="active site" evidence="5">
    <location>
        <position position="489"/>
    </location>
</feature>
<evidence type="ECO:0000256" key="5">
    <source>
        <dbReference type="PIRSR" id="PIRSR601461-1"/>
    </source>
</evidence>
<dbReference type="GO" id="GO:0004190">
    <property type="term" value="F:aspartic-type endopeptidase activity"/>
    <property type="evidence" value="ECO:0007669"/>
    <property type="project" value="UniProtKB-KW"/>
</dbReference>
<dbReference type="PROSITE" id="PS51767">
    <property type="entry name" value="PEPTIDASE_A1"/>
    <property type="match status" value="1"/>
</dbReference>
<dbReference type="EC" id="3.4.23.-" evidence="8"/>
<name>A0A1J1HD77_PLARL</name>
<proteinExistence type="inferred from homology"/>
<dbReference type="InterPro" id="IPR021109">
    <property type="entry name" value="Peptidase_aspartic_dom_sf"/>
</dbReference>
<evidence type="ECO:0000259" key="7">
    <source>
        <dbReference type="PROSITE" id="PS51767"/>
    </source>
</evidence>
<dbReference type="PANTHER" id="PTHR47966:SF51">
    <property type="entry name" value="BETA-SITE APP-CLEAVING ENZYME, ISOFORM A-RELATED"/>
    <property type="match status" value="1"/>
</dbReference>
<evidence type="ECO:0000256" key="6">
    <source>
        <dbReference type="PIRSR" id="PIRSR601461-2"/>
    </source>
</evidence>
<comment type="similarity">
    <text evidence="1">Belongs to the peptidase A1 family.</text>
</comment>
<dbReference type="PRINTS" id="PR00792">
    <property type="entry name" value="PEPSIN"/>
</dbReference>
<dbReference type="PANTHER" id="PTHR47966">
    <property type="entry name" value="BETA-SITE APP-CLEAVING ENZYME, ISOFORM A-RELATED"/>
    <property type="match status" value="1"/>
</dbReference>
<dbReference type="GO" id="GO:0016485">
    <property type="term" value="P:protein processing"/>
    <property type="evidence" value="ECO:0007669"/>
    <property type="project" value="UniProtKB-ARBA"/>
</dbReference>
<dbReference type="Pfam" id="PF00026">
    <property type="entry name" value="Asp"/>
    <property type="match status" value="2"/>
</dbReference>
<dbReference type="KEGG" id="prel:PRELSG_1320900"/>
<dbReference type="SUPFAM" id="SSF50630">
    <property type="entry name" value="Acid proteases"/>
    <property type="match status" value="1"/>
</dbReference>
<feature type="disulfide bond" evidence="6">
    <location>
        <begin position="264"/>
        <end position="269"/>
    </location>
</feature>
<dbReference type="RefSeq" id="XP_028535857.1">
    <property type="nucleotide sequence ID" value="XM_028678741.1"/>
</dbReference>
<dbReference type="Gene3D" id="2.40.70.10">
    <property type="entry name" value="Acid Proteases"/>
    <property type="match status" value="2"/>
</dbReference>
<evidence type="ECO:0000256" key="2">
    <source>
        <dbReference type="ARBA" id="ARBA00022670"/>
    </source>
</evidence>
<organism evidence="8 9">
    <name type="scientific">Plasmodium relictum</name>
    <dbReference type="NCBI Taxonomy" id="85471"/>
    <lineage>
        <taxon>Eukaryota</taxon>
        <taxon>Sar</taxon>
        <taxon>Alveolata</taxon>
        <taxon>Apicomplexa</taxon>
        <taxon>Aconoidasida</taxon>
        <taxon>Haemosporida</taxon>
        <taxon>Plasmodiidae</taxon>
        <taxon>Plasmodium</taxon>
        <taxon>Plasmodium (Haemamoeba)</taxon>
    </lineage>
</organism>
<evidence type="ECO:0000256" key="1">
    <source>
        <dbReference type="ARBA" id="ARBA00007447"/>
    </source>
</evidence>
<dbReference type="InterPro" id="IPR033121">
    <property type="entry name" value="PEPTIDASE_A1"/>
</dbReference>
<reference evidence="8 9" key="1">
    <citation type="submission" date="2015-04" db="EMBL/GenBank/DDBJ databases">
        <authorList>
            <consortium name="Pathogen Informatics"/>
        </authorList>
    </citation>
    <scope>NUCLEOTIDE SEQUENCE [LARGE SCALE GENOMIC DNA]</scope>
    <source>
        <strain evidence="8 9">SGS1</strain>
    </source>
</reference>
<dbReference type="OrthoDB" id="771136at2759"/>
<protein>
    <submittedName>
        <fullName evidence="8">Plasmepsin IX, putative</fullName>
        <ecNumber evidence="8">3.4.23.-</ecNumber>
    </submittedName>
</protein>
<feature type="active site" evidence="5">
    <location>
        <position position="251"/>
    </location>
</feature>
<dbReference type="InterPro" id="IPR034164">
    <property type="entry name" value="Pepsin-like_dom"/>
</dbReference>
<dbReference type="CDD" id="cd05471">
    <property type="entry name" value="pepsin_like"/>
    <property type="match status" value="1"/>
</dbReference>
<keyword evidence="9" id="KW-1185">Reference proteome</keyword>
<accession>A0A1J1HD77</accession>
<evidence type="ECO:0000256" key="4">
    <source>
        <dbReference type="ARBA" id="ARBA00022801"/>
    </source>
</evidence>
<dbReference type="AlphaFoldDB" id="A0A1J1HD77"/>
<dbReference type="InterPro" id="IPR001461">
    <property type="entry name" value="Aspartic_peptidase_A1"/>
</dbReference>
<keyword evidence="6" id="KW-1015">Disulfide bond</keyword>
<evidence type="ECO:0000313" key="8">
    <source>
        <dbReference type="EMBL" id="CRH03850.1"/>
    </source>
</evidence>
<evidence type="ECO:0000256" key="3">
    <source>
        <dbReference type="ARBA" id="ARBA00022750"/>
    </source>
</evidence>
<dbReference type="EMBL" id="LN835308">
    <property type="protein sequence ID" value="CRH03850.1"/>
    <property type="molecule type" value="Genomic_DNA"/>
</dbReference>
<sequence length="621" mass="72990">MNFLISKKLKKIFHSTFSMRLIIIFLIYTFYIKLNNCIYIYNNSNSLKDIESYKESLNYNIPKCDSCFNCSVCIHENGVSENIIPLVAVSSKRKYFYDKVNKEKGNNIDFRIEKKNVMLRKYNNDSKDNFFLLNILNKKRKKSYNFLENDIPSNVSNNRENIKNETVIEESNEYYKANKNLTKDNDATNDRTVKNDMNSKQGDKKIYQKVHNRNNLLNSKVTLPLQQLQDSQYVGSIQIGNPPQTIRPIFDTGSTNVWVVSTKCSDDTCLKVKRYNYKLSRSFRYYKPYTNLDIMFGTGIIQGVIGIETFRIGPLKVENQSFGLVKKEKGNEEKSNVFERINFEGIIGLAFHAMLSTGNKTIYENLVSSYNFKYNEFSIYIGKDNKFSALIFGGVDKRFFQGDIYMFPVVREYYWEIEFDGLYIDHQKFCCDPSSIVYDLKKRNKRDKNCFIRKFFKRISYFKNRNQIEQNNYIHEQKIKKHKNYLIFDSGTSFNSVPKSEIEYFSKIVPSKKCDDNNIEEVVASYPNLTYVINKMPFTLTPVQYLVRNNDMCKPAFMEIEVSPEYGHAYILGNAAFMRYYYTVYRKGKLNENSYVGIAKAVHEDENEIYLSSLHRKINKM</sequence>
<dbReference type="Proteomes" id="UP000220158">
    <property type="component" value="Chromosome 13"/>
</dbReference>
<keyword evidence="2" id="KW-0645">Protease</keyword>
<gene>
    <name evidence="8" type="ORF">PRELSG_1320900</name>
</gene>
<keyword evidence="3" id="KW-0064">Aspartyl protease</keyword>
<evidence type="ECO:0000313" key="9">
    <source>
        <dbReference type="Proteomes" id="UP000220158"/>
    </source>
</evidence>
<feature type="domain" description="Peptidase A1" evidence="7">
    <location>
        <begin position="233"/>
        <end position="599"/>
    </location>
</feature>
<keyword evidence="4 8" id="KW-0378">Hydrolase</keyword>
<dbReference type="OMA" id="HQKFCCD"/>
<dbReference type="VEuPathDB" id="PlasmoDB:PRELSG_1320900"/>
<dbReference type="GeneID" id="39738142"/>
<dbReference type="FunFam" id="2.40.70.10:FF:000115">
    <property type="entry name" value="Lysosomal aspartic protease"/>
    <property type="match status" value="1"/>
</dbReference>